<proteinExistence type="predicted"/>
<dbReference type="Proteomes" id="UP000664534">
    <property type="component" value="Unassembled WGS sequence"/>
</dbReference>
<evidence type="ECO:0000256" key="1">
    <source>
        <dbReference type="SAM" id="MobiDB-lite"/>
    </source>
</evidence>
<accession>A0A8H3FMA2</accession>
<organism evidence="2 3">
    <name type="scientific">Imshaugia aleurites</name>
    <dbReference type="NCBI Taxonomy" id="172621"/>
    <lineage>
        <taxon>Eukaryota</taxon>
        <taxon>Fungi</taxon>
        <taxon>Dikarya</taxon>
        <taxon>Ascomycota</taxon>
        <taxon>Pezizomycotina</taxon>
        <taxon>Lecanoromycetes</taxon>
        <taxon>OSLEUM clade</taxon>
        <taxon>Lecanoromycetidae</taxon>
        <taxon>Lecanorales</taxon>
        <taxon>Lecanorineae</taxon>
        <taxon>Parmeliaceae</taxon>
        <taxon>Imshaugia</taxon>
    </lineage>
</organism>
<gene>
    <name evidence="2" type="ORF">IMSHALPRED_006466</name>
</gene>
<protein>
    <submittedName>
        <fullName evidence="2">Uncharacterized protein</fullName>
    </submittedName>
</protein>
<feature type="compositionally biased region" description="Basic and acidic residues" evidence="1">
    <location>
        <begin position="71"/>
        <end position="104"/>
    </location>
</feature>
<evidence type="ECO:0000313" key="3">
    <source>
        <dbReference type="Proteomes" id="UP000664534"/>
    </source>
</evidence>
<reference evidence="2" key="1">
    <citation type="submission" date="2021-03" db="EMBL/GenBank/DDBJ databases">
        <authorList>
            <person name="Tagirdzhanova G."/>
        </authorList>
    </citation>
    <scope>NUCLEOTIDE SEQUENCE</scope>
</reference>
<sequence>MKEQFRGSRTAMRLFRRLATGYEVGREDERCAVEVEAVITEVRPLENNMDRDAGNASTKAPEPISGLHVEGGSEKHHRGETNGDRKVSKEQKASDNVDVVDARKRIDNDDHSKQIGGEGSDVEIVQWNKVDSNKTTGKHEDADFGISMSFRSGNEDQARYLCWLVDTLQSISFSTRD</sequence>
<feature type="region of interest" description="Disordered" evidence="1">
    <location>
        <begin position="46"/>
        <end position="104"/>
    </location>
</feature>
<evidence type="ECO:0000313" key="2">
    <source>
        <dbReference type="EMBL" id="CAF9925412.1"/>
    </source>
</evidence>
<dbReference type="EMBL" id="CAJPDT010000039">
    <property type="protein sequence ID" value="CAF9925412.1"/>
    <property type="molecule type" value="Genomic_DNA"/>
</dbReference>
<keyword evidence="3" id="KW-1185">Reference proteome</keyword>
<dbReference type="AlphaFoldDB" id="A0A8H3FMA2"/>
<comment type="caution">
    <text evidence="2">The sequence shown here is derived from an EMBL/GenBank/DDBJ whole genome shotgun (WGS) entry which is preliminary data.</text>
</comment>
<name>A0A8H3FMA2_9LECA</name>